<evidence type="ECO:0000313" key="1">
    <source>
        <dbReference type="EMBL" id="PYD77513.1"/>
    </source>
</evidence>
<dbReference type="SUPFAM" id="SSF52833">
    <property type="entry name" value="Thioredoxin-like"/>
    <property type="match status" value="1"/>
</dbReference>
<keyword evidence="1" id="KW-0575">Peroxidase</keyword>
<dbReference type="InterPro" id="IPR036249">
    <property type="entry name" value="Thioredoxin-like_sf"/>
</dbReference>
<name>A0A318QX76_9PROT</name>
<accession>A0A318QX76</accession>
<sequence>MPLCPGWKAPDFNADTTAGPICFHKWGSGCWRIVVTHPSDYDPRDFLAGIQWARNCLSPILILGLHGHEYQEEKDIFAGFGNAIVSEPNFANVLDISGSIAALWQGIAVDAGPAYAPLEEHAVFIVDEINTIRATLTYFGTTGRKFESIIRLARGIGVGCVTDHQHTRYAA</sequence>
<evidence type="ECO:0000313" key="2">
    <source>
        <dbReference type="Proteomes" id="UP000247814"/>
    </source>
</evidence>
<keyword evidence="2" id="KW-1185">Reference proteome</keyword>
<keyword evidence="1" id="KW-0560">Oxidoreductase</keyword>
<dbReference type="RefSeq" id="WP_110570197.1">
    <property type="nucleotide sequence ID" value="NZ_CP137147.1"/>
</dbReference>
<dbReference type="GO" id="GO:0004601">
    <property type="term" value="F:peroxidase activity"/>
    <property type="evidence" value="ECO:0007669"/>
    <property type="project" value="UniProtKB-KW"/>
</dbReference>
<organism evidence="1 2">
    <name type="scientific">Komagataeibacter sucrofermentans</name>
    <dbReference type="NCBI Taxonomy" id="1053551"/>
    <lineage>
        <taxon>Bacteria</taxon>
        <taxon>Pseudomonadati</taxon>
        <taxon>Pseudomonadota</taxon>
        <taxon>Alphaproteobacteria</taxon>
        <taxon>Acetobacterales</taxon>
        <taxon>Acetobacteraceae</taxon>
        <taxon>Komagataeibacter</taxon>
    </lineage>
</organism>
<reference evidence="1 2" key="1">
    <citation type="submission" date="2017-07" db="EMBL/GenBank/DDBJ databases">
        <title>A draft genome sequence of Komagataeibacter sucrofermentans LMG 18788.</title>
        <authorList>
            <person name="Skraban J."/>
            <person name="Cleenwerck I."/>
            <person name="Vandamme P."/>
            <person name="Trcek J."/>
        </authorList>
    </citation>
    <scope>NUCLEOTIDE SEQUENCE [LARGE SCALE GENOMIC DNA]</scope>
    <source>
        <strain evidence="1 2">LMG 18788</strain>
    </source>
</reference>
<dbReference type="EMBL" id="NKUA01000039">
    <property type="protein sequence ID" value="PYD77513.1"/>
    <property type="molecule type" value="Genomic_DNA"/>
</dbReference>
<dbReference type="OrthoDB" id="9812811at2"/>
<comment type="caution">
    <text evidence="1">The sequence shown here is derived from an EMBL/GenBank/DDBJ whole genome shotgun (WGS) entry which is preliminary data.</text>
</comment>
<protein>
    <submittedName>
        <fullName evidence="1">Peroxidase</fullName>
    </submittedName>
</protein>
<proteinExistence type="predicted"/>
<dbReference type="AlphaFoldDB" id="A0A318QX76"/>
<gene>
    <name evidence="1" type="ORF">CFR77_15010</name>
</gene>
<dbReference type="Proteomes" id="UP000247814">
    <property type="component" value="Unassembled WGS sequence"/>
</dbReference>